<organism evidence="4 5">
    <name type="scientific">Candidatus Methanofastidiosum methylothiophilum</name>
    <dbReference type="NCBI Taxonomy" id="1705564"/>
    <lineage>
        <taxon>Archaea</taxon>
        <taxon>Methanobacteriati</taxon>
        <taxon>Methanobacteriota</taxon>
        <taxon>Stenosarchaea group</taxon>
        <taxon>Candidatus Methanofastidiosia</taxon>
        <taxon>Candidatus Methanofastidiosales</taxon>
        <taxon>Candidatus Methanofastidiosaceae</taxon>
        <taxon>Candidatus Methanofastidiosum</taxon>
    </lineage>
</organism>
<evidence type="ECO:0000256" key="1">
    <source>
        <dbReference type="ARBA" id="ARBA00009741"/>
    </source>
</evidence>
<dbReference type="Proteomes" id="UP000075398">
    <property type="component" value="Unassembled WGS sequence"/>
</dbReference>
<protein>
    <recommendedName>
        <fullName evidence="2">Methyltransferase-like protein 5</fullName>
    </recommendedName>
</protein>
<dbReference type="InterPro" id="IPR029063">
    <property type="entry name" value="SAM-dependent_MTases_sf"/>
</dbReference>
<dbReference type="InterPro" id="IPR002052">
    <property type="entry name" value="DNA_methylase_N6_adenine_CS"/>
</dbReference>
<dbReference type="Gene3D" id="3.40.50.150">
    <property type="entry name" value="Vaccinia Virus protein VP39"/>
    <property type="match status" value="1"/>
</dbReference>
<sequence length="221" mass="25607">MIFLIFVRKKQLEIFLSNLKEMEDPDMFEEQYTTPGDIAAEIILFAYHRGDIEGKIVVDLGAGTGRLGIASLLLGAKKVYFVEKDKRAIEILNDNLKTLTLKSNQSLGEYEIRDGDVLNVLLRGDTIVQNPPFGTKKRNMDTKFLKKAFEIGNVVYSLHKKGNYDFIRNVALENSFELVEKESFNFPIKAMFEIHKKRKVMIEVELYRFMRCCYDGSKWRD</sequence>
<dbReference type="PROSITE" id="PS00092">
    <property type="entry name" value="N6_MTASE"/>
    <property type="match status" value="1"/>
</dbReference>
<evidence type="ECO:0000256" key="2">
    <source>
        <dbReference type="ARBA" id="ARBA00041374"/>
    </source>
</evidence>
<keyword evidence="4" id="KW-0687">Ribonucleoprotein</keyword>
<feature type="domain" description="Methyltransferase small" evidence="3">
    <location>
        <begin position="37"/>
        <end position="150"/>
    </location>
</feature>
<evidence type="ECO:0000313" key="4">
    <source>
        <dbReference type="EMBL" id="KYC46725.1"/>
    </source>
</evidence>
<dbReference type="Pfam" id="PF05175">
    <property type="entry name" value="MTS"/>
    <property type="match status" value="1"/>
</dbReference>
<keyword evidence="4" id="KW-0689">Ribosomal protein</keyword>
<dbReference type="PANTHER" id="PTHR23290:SF0">
    <property type="entry name" value="RRNA N6-ADENOSINE-METHYLTRANSFERASE METTL5"/>
    <property type="match status" value="1"/>
</dbReference>
<reference evidence="4 5" key="1">
    <citation type="journal article" date="2016" name="ISME J.">
        <title>Chasing the elusive Euryarchaeota class WSA2: genomes reveal a uniquely fastidious methyl-reducing methanogen.</title>
        <authorList>
            <person name="Nobu M.K."/>
            <person name="Narihiro T."/>
            <person name="Kuroda K."/>
            <person name="Mei R."/>
            <person name="Liu W.T."/>
        </authorList>
    </citation>
    <scope>NUCLEOTIDE SEQUENCE [LARGE SCALE GENOMIC DNA]</scope>
    <source>
        <strain evidence="4">U1lsi0528_Bin055</strain>
    </source>
</reference>
<dbReference type="InterPro" id="IPR051720">
    <property type="entry name" value="rRNA_MeTrfase/Polyamine_Synth"/>
</dbReference>
<keyword evidence="4" id="KW-0489">Methyltransferase</keyword>
<accession>A0A150IPI1</accession>
<dbReference type="EMBL" id="LNGC01000176">
    <property type="protein sequence ID" value="KYC46725.1"/>
    <property type="molecule type" value="Genomic_DNA"/>
</dbReference>
<dbReference type="SUPFAM" id="SSF53335">
    <property type="entry name" value="S-adenosyl-L-methionine-dependent methyltransferases"/>
    <property type="match status" value="1"/>
</dbReference>
<evidence type="ECO:0000313" key="5">
    <source>
        <dbReference type="Proteomes" id="UP000075398"/>
    </source>
</evidence>
<name>A0A150IPI1_9EURY</name>
<dbReference type="GO" id="GO:0008168">
    <property type="term" value="F:methyltransferase activity"/>
    <property type="evidence" value="ECO:0007669"/>
    <property type="project" value="UniProtKB-KW"/>
</dbReference>
<gene>
    <name evidence="4" type="ORF">AMQ22_02065</name>
</gene>
<dbReference type="GO" id="GO:0003676">
    <property type="term" value="F:nucleic acid binding"/>
    <property type="evidence" value="ECO:0007669"/>
    <property type="project" value="InterPro"/>
</dbReference>
<dbReference type="GO" id="GO:0005840">
    <property type="term" value="C:ribosome"/>
    <property type="evidence" value="ECO:0007669"/>
    <property type="project" value="UniProtKB-KW"/>
</dbReference>
<keyword evidence="4" id="KW-0808">Transferase</keyword>
<dbReference type="GO" id="GO:0032259">
    <property type="term" value="P:methylation"/>
    <property type="evidence" value="ECO:0007669"/>
    <property type="project" value="UniProtKB-KW"/>
</dbReference>
<dbReference type="STRING" id="1705564.APG08_00968"/>
<comment type="similarity">
    <text evidence="1">Belongs to the methyltransferase superfamily. PrmA family.</text>
</comment>
<proteinExistence type="inferred from homology"/>
<dbReference type="InterPro" id="IPR007848">
    <property type="entry name" value="Small_mtfrase_dom"/>
</dbReference>
<dbReference type="AlphaFoldDB" id="A0A150IPI1"/>
<dbReference type="CDD" id="cd02440">
    <property type="entry name" value="AdoMet_MTases"/>
    <property type="match status" value="1"/>
</dbReference>
<comment type="caution">
    <text evidence="4">The sequence shown here is derived from an EMBL/GenBank/DDBJ whole genome shotgun (WGS) entry which is preliminary data.</text>
</comment>
<evidence type="ECO:0000259" key="3">
    <source>
        <dbReference type="Pfam" id="PF05175"/>
    </source>
</evidence>
<dbReference type="PANTHER" id="PTHR23290">
    <property type="entry name" value="RRNA N6-ADENOSINE-METHYLTRANSFERASE METTL5"/>
    <property type="match status" value="1"/>
</dbReference>